<dbReference type="InterPro" id="IPR006034">
    <property type="entry name" value="Asparaginase/glutaminase-like"/>
</dbReference>
<dbReference type="EC" id="3.5.1.1" evidence="2"/>
<dbReference type="Gene3D" id="3.40.50.1170">
    <property type="entry name" value="L-asparaginase, N-terminal domain"/>
    <property type="match status" value="1"/>
</dbReference>
<dbReference type="PROSITE" id="PS51732">
    <property type="entry name" value="ASN_GLN_ASE_3"/>
    <property type="match status" value="1"/>
</dbReference>
<feature type="domain" description="L-asparaginase N-terminal" evidence="7">
    <location>
        <begin position="5"/>
        <end position="176"/>
    </location>
</feature>
<dbReference type="PIRSF" id="PIRSF001220">
    <property type="entry name" value="L-ASNase_gatD"/>
    <property type="match status" value="1"/>
</dbReference>
<evidence type="ECO:0000313" key="10">
    <source>
        <dbReference type="Proteomes" id="UP001205920"/>
    </source>
</evidence>
<feature type="domain" description="Asparaginase/glutaminase C-terminal" evidence="8">
    <location>
        <begin position="192"/>
        <end position="300"/>
    </location>
</feature>
<dbReference type="PRINTS" id="PR00139">
    <property type="entry name" value="ASNGLNASE"/>
</dbReference>
<feature type="binding site" evidence="5">
    <location>
        <position position="53"/>
    </location>
    <ligand>
        <name>substrate</name>
    </ligand>
</feature>
<dbReference type="InterPro" id="IPR027473">
    <property type="entry name" value="L-asparaginase_C"/>
</dbReference>
<dbReference type="InterPro" id="IPR004550">
    <property type="entry name" value="AsnASE_II"/>
</dbReference>
<dbReference type="AlphaFoldDB" id="A0AAW5HR25"/>
<dbReference type="Pfam" id="PF17763">
    <property type="entry name" value="Asparaginase_C"/>
    <property type="match status" value="1"/>
</dbReference>
<dbReference type="EMBL" id="JAEUWV010000001">
    <property type="protein sequence ID" value="MCO6393420.1"/>
    <property type="molecule type" value="Genomic_DNA"/>
</dbReference>
<evidence type="ECO:0000313" key="9">
    <source>
        <dbReference type="EMBL" id="MCO6393420.1"/>
    </source>
</evidence>
<proteinExistence type="inferred from homology"/>
<protein>
    <recommendedName>
        <fullName evidence="2">asparaginase</fullName>
        <ecNumber evidence="2">3.5.1.1</ecNumber>
    </recommendedName>
</protein>
<evidence type="ECO:0000256" key="3">
    <source>
        <dbReference type="ARBA" id="ARBA00022801"/>
    </source>
</evidence>
<dbReference type="Proteomes" id="UP001205920">
    <property type="component" value="Unassembled WGS sequence"/>
</dbReference>
<dbReference type="PROSITE" id="PS00144">
    <property type="entry name" value="ASN_GLN_ASE_1"/>
    <property type="match status" value="1"/>
</dbReference>
<keyword evidence="3" id="KW-0378">Hydrolase</keyword>
<dbReference type="SMART" id="SM00870">
    <property type="entry name" value="Asparaginase"/>
    <property type="match status" value="1"/>
</dbReference>
<feature type="binding site" evidence="5">
    <location>
        <begin position="86"/>
        <end position="87"/>
    </location>
    <ligand>
        <name>substrate</name>
    </ligand>
</feature>
<evidence type="ECO:0000256" key="5">
    <source>
        <dbReference type="PIRSR" id="PIRSR001220-2"/>
    </source>
</evidence>
<name>A0AAW5HR25_9CORY</name>
<dbReference type="Pfam" id="PF00710">
    <property type="entry name" value="Asparaginase"/>
    <property type="match status" value="1"/>
</dbReference>
<sequence length="303" mass="30640">MESFVLLIATGGTIACTTNSEGALVPSLSAEDLVHSSGTTEPVRVYDALRLDSSAITFADIDKLRSLTAQALQDPQISGIVISHGTDSMAETAFALDIVHDDPRPIVLTGAQHAADHEHPDGPGNLAGAIAAAADPLRRNNGVLLHFGGATLPARGLLKRDTHALEAFTLSSERPLPRPAALACTPLAAIHIPILRAWPGADGEIVDAVTSMNPDGIVIEALGSGNVGPGMGEAIARALDSGIPVVITSSVPYGEVTFAYGGTGGGATLGSQGAIAAGFLRAGQARIALATALANGVDPASAF</sequence>
<dbReference type="InterPro" id="IPR037152">
    <property type="entry name" value="L-asparaginase_N_sf"/>
</dbReference>
<feature type="active site" description="O-isoaspartyl threonine intermediate" evidence="4">
    <location>
        <position position="13"/>
    </location>
</feature>
<evidence type="ECO:0000259" key="7">
    <source>
        <dbReference type="Pfam" id="PF00710"/>
    </source>
</evidence>
<comment type="caution">
    <text evidence="9">The sequence shown here is derived from an EMBL/GenBank/DDBJ whole genome shotgun (WGS) entry which is preliminary data.</text>
</comment>
<dbReference type="SFLD" id="SFLDS00057">
    <property type="entry name" value="Glutaminase/Asparaginase"/>
    <property type="match status" value="1"/>
</dbReference>
<dbReference type="SUPFAM" id="SSF53774">
    <property type="entry name" value="Glutaminase/Asparaginase"/>
    <property type="match status" value="1"/>
</dbReference>
<dbReference type="CDD" id="cd08964">
    <property type="entry name" value="L-asparaginase_II"/>
    <property type="match status" value="1"/>
</dbReference>
<dbReference type="PANTHER" id="PTHR11707:SF28">
    <property type="entry name" value="60 KDA LYSOPHOSPHOLIPASE"/>
    <property type="match status" value="1"/>
</dbReference>
<dbReference type="InterPro" id="IPR027474">
    <property type="entry name" value="L-asparaginase_N"/>
</dbReference>
<dbReference type="PIRSF" id="PIRSF500176">
    <property type="entry name" value="L_ASNase"/>
    <property type="match status" value="1"/>
</dbReference>
<comment type="similarity">
    <text evidence="1">Belongs to the asparaginase 1 family.</text>
</comment>
<accession>A0AAW5HR25</accession>
<evidence type="ECO:0000256" key="4">
    <source>
        <dbReference type="PIRSR" id="PIRSR001220-1"/>
    </source>
</evidence>
<evidence type="ECO:0000256" key="1">
    <source>
        <dbReference type="ARBA" id="ARBA00010518"/>
    </source>
</evidence>
<dbReference type="PANTHER" id="PTHR11707">
    <property type="entry name" value="L-ASPARAGINASE"/>
    <property type="match status" value="1"/>
</dbReference>
<dbReference type="RefSeq" id="WP_252930755.1">
    <property type="nucleotide sequence ID" value="NZ_JAEUWV010000001.1"/>
</dbReference>
<organism evidence="9 10">
    <name type="scientific">Corynebacterium lipophilum</name>
    <dbReference type="NCBI Taxonomy" id="2804918"/>
    <lineage>
        <taxon>Bacteria</taxon>
        <taxon>Bacillati</taxon>
        <taxon>Actinomycetota</taxon>
        <taxon>Actinomycetes</taxon>
        <taxon>Mycobacteriales</taxon>
        <taxon>Corynebacteriaceae</taxon>
        <taxon>Corynebacterium</taxon>
    </lineage>
</organism>
<evidence type="ECO:0000259" key="8">
    <source>
        <dbReference type="Pfam" id="PF17763"/>
    </source>
</evidence>
<dbReference type="Gene3D" id="3.40.50.40">
    <property type="match status" value="1"/>
</dbReference>
<dbReference type="GO" id="GO:0006528">
    <property type="term" value="P:asparagine metabolic process"/>
    <property type="evidence" value="ECO:0007669"/>
    <property type="project" value="InterPro"/>
</dbReference>
<dbReference type="InterPro" id="IPR020827">
    <property type="entry name" value="Asparaginase/glutaminase_AS1"/>
</dbReference>
<dbReference type="InterPro" id="IPR036152">
    <property type="entry name" value="Asp/glu_Ase-like_sf"/>
</dbReference>
<dbReference type="InterPro" id="IPR040919">
    <property type="entry name" value="Asparaginase_C"/>
</dbReference>
<gene>
    <name evidence="9" type="ORF">JMN37_00250</name>
</gene>
<evidence type="ECO:0000256" key="2">
    <source>
        <dbReference type="ARBA" id="ARBA00012920"/>
    </source>
</evidence>
<feature type="active site" evidence="6">
    <location>
        <position position="13"/>
    </location>
</feature>
<keyword evidence="10" id="KW-1185">Reference proteome</keyword>
<reference evidence="9 10" key="1">
    <citation type="submission" date="2021-01" db="EMBL/GenBank/DDBJ databases">
        <title>Identification and Characterization of Corynebacterium sp.</title>
        <authorList>
            <person name="Luo Q."/>
            <person name="Qu P."/>
            <person name="Chen Q."/>
        </authorList>
    </citation>
    <scope>NUCLEOTIDE SEQUENCE [LARGE SCALE GENOMIC DNA]</scope>
    <source>
        <strain evidence="9 10">MC-18</strain>
    </source>
</reference>
<dbReference type="GO" id="GO:0004067">
    <property type="term" value="F:asparaginase activity"/>
    <property type="evidence" value="ECO:0007669"/>
    <property type="project" value="UniProtKB-UniRule"/>
</dbReference>
<evidence type="ECO:0000256" key="6">
    <source>
        <dbReference type="PROSITE-ProRule" id="PRU10099"/>
    </source>
</evidence>